<dbReference type="PANTHER" id="PTHR34475">
    <property type="match status" value="1"/>
</dbReference>
<comment type="caution">
    <text evidence="4">The sequence shown here is derived from an EMBL/GenBank/DDBJ whole genome shotgun (WGS) entry which is preliminary data.</text>
</comment>
<feature type="transmembrane region" description="Helical" evidence="2">
    <location>
        <begin position="196"/>
        <end position="217"/>
    </location>
</feature>
<keyword evidence="2" id="KW-0812">Transmembrane</keyword>
<keyword evidence="2" id="KW-1133">Transmembrane helix</keyword>
<proteinExistence type="predicted"/>
<evidence type="ECO:0000313" key="5">
    <source>
        <dbReference type="Proteomes" id="UP000316096"/>
    </source>
</evidence>
<protein>
    <submittedName>
        <fullName evidence="4">Helix-turn-helix protein</fullName>
    </submittedName>
</protein>
<keyword evidence="5" id="KW-1185">Reference proteome</keyword>
<evidence type="ECO:0000256" key="1">
    <source>
        <dbReference type="SAM" id="MobiDB-lite"/>
    </source>
</evidence>
<evidence type="ECO:0000256" key="2">
    <source>
        <dbReference type="SAM" id="Phobius"/>
    </source>
</evidence>
<dbReference type="GO" id="GO:0003677">
    <property type="term" value="F:DNA binding"/>
    <property type="evidence" value="ECO:0007669"/>
    <property type="project" value="InterPro"/>
</dbReference>
<gene>
    <name evidence="4" type="ORF">FB559_0551</name>
</gene>
<dbReference type="InterPro" id="IPR050400">
    <property type="entry name" value="Bact_Cytoskel_RodZ"/>
</dbReference>
<dbReference type="PROSITE" id="PS50943">
    <property type="entry name" value="HTH_CROC1"/>
    <property type="match status" value="1"/>
</dbReference>
<dbReference type="AlphaFoldDB" id="A0A543CD78"/>
<dbReference type="Proteomes" id="UP000316096">
    <property type="component" value="Unassembled WGS sequence"/>
</dbReference>
<dbReference type="CDD" id="cd00093">
    <property type="entry name" value="HTH_XRE"/>
    <property type="match status" value="1"/>
</dbReference>
<dbReference type="SUPFAM" id="SSF47413">
    <property type="entry name" value="lambda repressor-like DNA-binding domains"/>
    <property type="match status" value="1"/>
</dbReference>
<dbReference type="EMBL" id="VFOZ01000001">
    <property type="protein sequence ID" value="TQL95058.1"/>
    <property type="molecule type" value="Genomic_DNA"/>
</dbReference>
<sequence length="336" mass="35643">MTERSEGTDKHSTLVTGSDEGGAVSERSEGTDKHSTLVTGSDEGGAVSERGEGTDKHSTLVTGSDEGGAVTERGEGTLTHSTSGRGADEGDTLTIGGTLAKARQEAGLTVTQVADRTRIRETVIKAIERDDYTLCGGNFYTRGHIRSIARVAGLDPEPLIGEYDEAHGGSPQAIPARQAFEPETPVRFRERRAPNWSAAMVVALVLVAIYGIVRVAVGHDEHHAAKRAAAPASAKPATRPSQSAVVVPMPRKDVTVKVKARRASWLNVRDAKGKQLFTGIIRAGQTEQWKSKKRIRLLIGNGGGVRVTVNGKDMGSPGETGQVIRLSYGPRDPLKG</sequence>
<organism evidence="4 5">
    <name type="scientific">Actinoallomurus bryophytorum</name>
    <dbReference type="NCBI Taxonomy" id="1490222"/>
    <lineage>
        <taxon>Bacteria</taxon>
        <taxon>Bacillati</taxon>
        <taxon>Actinomycetota</taxon>
        <taxon>Actinomycetes</taxon>
        <taxon>Streptosporangiales</taxon>
        <taxon>Thermomonosporaceae</taxon>
        <taxon>Actinoallomurus</taxon>
    </lineage>
</organism>
<dbReference type="InterPro" id="IPR025194">
    <property type="entry name" value="RodZ-like_C"/>
</dbReference>
<name>A0A543CD78_9ACTN</name>
<dbReference type="InterPro" id="IPR010982">
    <property type="entry name" value="Lambda_DNA-bd_dom_sf"/>
</dbReference>
<dbReference type="PANTHER" id="PTHR34475:SF1">
    <property type="entry name" value="CYTOSKELETON PROTEIN RODZ"/>
    <property type="match status" value="1"/>
</dbReference>
<reference evidence="4 5" key="1">
    <citation type="submission" date="2019-06" db="EMBL/GenBank/DDBJ databases">
        <title>Sequencing the genomes of 1000 actinobacteria strains.</title>
        <authorList>
            <person name="Klenk H.-P."/>
        </authorList>
    </citation>
    <scope>NUCLEOTIDE SEQUENCE [LARGE SCALE GENOMIC DNA]</scope>
    <source>
        <strain evidence="4 5">DSM 102200</strain>
    </source>
</reference>
<dbReference type="Pfam" id="PF13464">
    <property type="entry name" value="RodZ_C"/>
    <property type="match status" value="1"/>
</dbReference>
<evidence type="ECO:0000313" key="4">
    <source>
        <dbReference type="EMBL" id="TQL95058.1"/>
    </source>
</evidence>
<feature type="compositionally biased region" description="Basic and acidic residues" evidence="1">
    <location>
        <begin position="49"/>
        <end position="58"/>
    </location>
</feature>
<feature type="domain" description="HTH cro/C1-type" evidence="3">
    <location>
        <begin position="99"/>
        <end position="130"/>
    </location>
</feature>
<keyword evidence="2" id="KW-0472">Membrane</keyword>
<dbReference type="InterPro" id="IPR001387">
    <property type="entry name" value="Cro/C1-type_HTH"/>
</dbReference>
<feature type="compositionally biased region" description="Basic and acidic residues" evidence="1">
    <location>
        <begin position="26"/>
        <end position="35"/>
    </location>
</feature>
<accession>A0A543CD78</accession>
<feature type="compositionally biased region" description="Basic and acidic residues" evidence="1">
    <location>
        <begin position="1"/>
        <end position="12"/>
    </location>
</feature>
<feature type="region of interest" description="Disordered" evidence="1">
    <location>
        <begin position="1"/>
        <end position="93"/>
    </location>
</feature>
<dbReference type="Gene3D" id="1.10.260.40">
    <property type="entry name" value="lambda repressor-like DNA-binding domains"/>
    <property type="match status" value="1"/>
</dbReference>
<dbReference type="Pfam" id="PF13413">
    <property type="entry name" value="HTH_25"/>
    <property type="match status" value="1"/>
</dbReference>
<dbReference type="SMART" id="SM00530">
    <property type="entry name" value="HTH_XRE"/>
    <property type="match status" value="1"/>
</dbReference>
<evidence type="ECO:0000259" key="3">
    <source>
        <dbReference type="PROSITE" id="PS50943"/>
    </source>
</evidence>